<sequence>MSAVPDSANGFASILSAEAYAAQAAAWTLPNFDEGLRRKNTPPPSAAHLEDLEAEAAREGHERGYADGYAQGREQGMAAVAAEAQQLRAVLAHMAAPVAELDAKTEQALVALMLELARRLVQQELVADPAKMLGIVRDAVSHLAQPVRGLRVRLHPDDARVVGEHLTSEDIGESWTLVADRKMMPGDCIVESDTSRVDARLDTRQAQLAQRLLGDPA</sequence>
<name>A0A4R7PAU8_9GAMM</name>
<dbReference type="RefSeq" id="WP_133879404.1">
    <property type="nucleotide sequence ID" value="NZ_MWIN01000023.1"/>
</dbReference>
<evidence type="ECO:0000256" key="9">
    <source>
        <dbReference type="ARBA" id="ARBA00023225"/>
    </source>
</evidence>
<evidence type="ECO:0000256" key="1">
    <source>
        <dbReference type="ARBA" id="ARBA00003041"/>
    </source>
</evidence>
<comment type="function">
    <text evidence="1">Needed for flagellar regrowth and assembly.</text>
</comment>
<keyword evidence="11" id="KW-0282">Flagellum</keyword>
<gene>
    <name evidence="11" type="ORF">DFR24_0116</name>
</gene>
<evidence type="ECO:0000256" key="2">
    <source>
        <dbReference type="ARBA" id="ARBA00004496"/>
    </source>
</evidence>
<dbReference type="OrthoDB" id="6196089at2"/>
<dbReference type="PANTHER" id="PTHR34982">
    <property type="entry name" value="YOP PROTEINS TRANSLOCATION PROTEIN L"/>
    <property type="match status" value="1"/>
</dbReference>
<evidence type="ECO:0000256" key="6">
    <source>
        <dbReference type="ARBA" id="ARBA00022490"/>
    </source>
</evidence>
<evidence type="ECO:0000256" key="7">
    <source>
        <dbReference type="ARBA" id="ARBA00022795"/>
    </source>
</evidence>
<dbReference type="GO" id="GO:0005829">
    <property type="term" value="C:cytosol"/>
    <property type="evidence" value="ECO:0007669"/>
    <property type="project" value="TreeGrafter"/>
</dbReference>
<dbReference type="GO" id="GO:0009288">
    <property type="term" value="C:bacterial-type flagellum"/>
    <property type="evidence" value="ECO:0007669"/>
    <property type="project" value="InterPro"/>
</dbReference>
<evidence type="ECO:0000313" key="12">
    <source>
        <dbReference type="Proteomes" id="UP000295341"/>
    </source>
</evidence>
<dbReference type="PANTHER" id="PTHR34982:SF1">
    <property type="entry name" value="FLAGELLAR ASSEMBLY PROTEIN FLIH"/>
    <property type="match status" value="1"/>
</dbReference>
<dbReference type="AlphaFoldDB" id="A0A4R7PAU8"/>
<accession>A0A4R7PAU8</accession>
<dbReference type="Pfam" id="PF02108">
    <property type="entry name" value="FliH"/>
    <property type="match status" value="1"/>
</dbReference>
<evidence type="ECO:0000256" key="3">
    <source>
        <dbReference type="ARBA" id="ARBA00006602"/>
    </source>
</evidence>
<dbReference type="InterPro" id="IPR018035">
    <property type="entry name" value="Flagellar_FliH/T3SS_HrpE"/>
</dbReference>
<dbReference type="InterPro" id="IPR051472">
    <property type="entry name" value="T3SS_Stator/FliH"/>
</dbReference>
<keyword evidence="7" id="KW-1005">Bacterial flagellum biogenesis</keyword>
<dbReference type="EMBL" id="SOBT01000008">
    <property type="protein sequence ID" value="TDU30762.1"/>
    <property type="molecule type" value="Genomic_DNA"/>
</dbReference>
<dbReference type="GO" id="GO:0003774">
    <property type="term" value="F:cytoskeletal motor activity"/>
    <property type="evidence" value="ECO:0007669"/>
    <property type="project" value="InterPro"/>
</dbReference>
<dbReference type="GO" id="GO:0044781">
    <property type="term" value="P:bacterial-type flagellum organization"/>
    <property type="evidence" value="ECO:0007669"/>
    <property type="project" value="UniProtKB-KW"/>
</dbReference>
<comment type="similarity">
    <text evidence="3">Belongs to the FliH family.</text>
</comment>
<evidence type="ECO:0000259" key="10">
    <source>
        <dbReference type="Pfam" id="PF02108"/>
    </source>
</evidence>
<keyword evidence="12" id="KW-1185">Reference proteome</keyword>
<evidence type="ECO:0000313" key="11">
    <source>
        <dbReference type="EMBL" id="TDU30762.1"/>
    </source>
</evidence>
<dbReference type="GO" id="GO:0015031">
    <property type="term" value="P:protein transport"/>
    <property type="evidence" value="ECO:0007669"/>
    <property type="project" value="UniProtKB-KW"/>
</dbReference>
<keyword evidence="11" id="KW-0966">Cell projection</keyword>
<feature type="domain" description="Flagellar assembly protein FliH/Type III secretion system HrpE" evidence="10">
    <location>
        <begin position="82"/>
        <end position="207"/>
    </location>
</feature>
<reference evidence="11 12" key="1">
    <citation type="submission" date="2019-03" db="EMBL/GenBank/DDBJ databases">
        <title>Genomic Encyclopedia of Type Strains, Phase IV (KMG-IV): sequencing the most valuable type-strain genomes for metagenomic binning, comparative biology and taxonomic classification.</title>
        <authorList>
            <person name="Goeker M."/>
        </authorList>
    </citation>
    <scope>NUCLEOTIDE SEQUENCE [LARGE SCALE GENOMIC DNA]</scope>
    <source>
        <strain evidence="11 12">DSM 26377</strain>
    </source>
</reference>
<comment type="subcellular location">
    <subcellularLocation>
        <location evidence="2">Cytoplasm</location>
    </subcellularLocation>
</comment>
<keyword evidence="11" id="KW-0969">Cilium</keyword>
<dbReference type="InterPro" id="IPR000563">
    <property type="entry name" value="Flag_FliH"/>
</dbReference>
<dbReference type="Proteomes" id="UP000295341">
    <property type="component" value="Unassembled WGS sequence"/>
</dbReference>
<evidence type="ECO:0000256" key="5">
    <source>
        <dbReference type="ARBA" id="ARBA00022448"/>
    </source>
</evidence>
<proteinExistence type="inferred from homology"/>
<evidence type="ECO:0000256" key="4">
    <source>
        <dbReference type="ARBA" id="ARBA00016507"/>
    </source>
</evidence>
<dbReference type="PRINTS" id="PR01003">
    <property type="entry name" value="FLGFLIH"/>
</dbReference>
<dbReference type="GO" id="GO:0071973">
    <property type="term" value="P:bacterial-type flagellum-dependent cell motility"/>
    <property type="evidence" value="ECO:0007669"/>
    <property type="project" value="InterPro"/>
</dbReference>
<comment type="caution">
    <text evidence="11">The sequence shown here is derived from an EMBL/GenBank/DDBJ whole genome shotgun (WGS) entry which is preliminary data.</text>
</comment>
<organism evidence="11 12">
    <name type="scientific">Panacagrimonas perspica</name>
    <dbReference type="NCBI Taxonomy" id="381431"/>
    <lineage>
        <taxon>Bacteria</taxon>
        <taxon>Pseudomonadati</taxon>
        <taxon>Pseudomonadota</taxon>
        <taxon>Gammaproteobacteria</taxon>
        <taxon>Nevskiales</taxon>
        <taxon>Nevskiaceae</taxon>
        <taxon>Panacagrimonas</taxon>
    </lineage>
</organism>
<keyword evidence="5" id="KW-0813">Transport</keyword>
<protein>
    <recommendedName>
        <fullName evidence="4">Flagellar assembly protein FliH</fullName>
    </recommendedName>
</protein>
<evidence type="ECO:0000256" key="8">
    <source>
        <dbReference type="ARBA" id="ARBA00022927"/>
    </source>
</evidence>
<keyword evidence="8" id="KW-0653">Protein transport</keyword>
<keyword evidence="9" id="KW-1006">Bacterial flagellum protein export</keyword>
<keyword evidence="6" id="KW-0963">Cytoplasm</keyword>